<keyword evidence="1" id="KW-0812">Transmembrane</keyword>
<keyword evidence="1" id="KW-0472">Membrane</keyword>
<feature type="transmembrane region" description="Helical" evidence="1">
    <location>
        <begin position="95"/>
        <end position="113"/>
    </location>
</feature>
<dbReference type="PATRIC" id="fig|389348.3.peg.296"/>
<organism evidence="2 3">
    <name type="scientific">Candidatus Protochlamydia naegleriophila</name>
    <dbReference type="NCBI Taxonomy" id="389348"/>
    <lineage>
        <taxon>Bacteria</taxon>
        <taxon>Pseudomonadati</taxon>
        <taxon>Chlamydiota</taxon>
        <taxon>Chlamydiia</taxon>
        <taxon>Parachlamydiales</taxon>
        <taxon>Parachlamydiaceae</taxon>
        <taxon>Candidatus Protochlamydia</taxon>
    </lineage>
</organism>
<dbReference type="AlphaFoldDB" id="A0A0U5JA13"/>
<evidence type="ECO:0000313" key="3">
    <source>
        <dbReference type="Proteomes" id="UP000069902"/>
    </source>
</evidence>
<dbReference type="InParanoid" id="A0A0U5JA13"/>
<accession>A0A0U5JA13</accession>
<evidence type="ECO:0000256" key="1">
    <source>
        <dbReference type="SAM" id="Phobius"/>
    </source>
</evidence>
<dbReference type="STRING" id="389348.PNK_0264"/>
<dbReference type="RefSeq" id="WP_032124902.1">
    <property type="nucleotide sequence ID" value="NZ_LN879502.1"/>
</dbReference>
<reference evidence="3" key="1">
    <citation type="submission" date="2015-09" db="EMBL/GenBank/DDBJ databases">
        <authorList>
            <person name="Bertelli C."/>
        </authorList>
    </citation>
    <scope>NUCLEOTIDE SEQUENCE [LARGE SCALE GENOMIC DNA]</scope>
    <source>
        <strain evidence="3">KNic</strain>
    </source>
</reference>
<protein>
    <submittedName>
        <fullName evidence="2">Uncharacterized protein</fullName>
    </submittedName>
</protein>
<dbReference type="KEGG" id="pnl:PNK_0264"/>
<keyword evidence="3" id="KW-1185">Reference proteome</keyword>
<keyword evidence="1" id="KW-1133">Transmembrane helix</keyword>
<gene>
    <name evidence="2" type="ORF">PNK_0264</name>
</gene>
<dbReference type="EMBL" id="LN879502">
    <property type="protein sequence ID" value="CUI15901.1"/>
    <property type="molecule type" value="Genomic_DNA"/>
</dbReference>
<feature type="transmembrane region" description="Helical" evidence="1">
    <location>
        <begin position="67"/>
        <end position="89"/>
    </location>
</feature>
<name>A0A0U5JA13_9BACT</name>
<proteinExistence type="predicted"/>
<sequence>MINANFRNLFFALETFEQGLNVLGYIPLIGNISAHVRSNYAKIEAITGIGLAIFAACLNLQGNLHSAFYLAVGVSLVGHAILNGIRSYWEDSYPGFTLFTALPYDVVATFFVGRRFFPYIL</sequence>
<evidence type="ECO:0000313" key="2">
    <source>
        <dbReference type="EMBL" id="CUI15901.1"/>
    </source>
</evidence>
<dbReference type="Proteomes" id="UP000069902">
    <property type="component" value="Chromosome cPNK"/>
</dbReference>